<feature type="transmembrane region" description="Helical" evidence="1">
    <location>
        <begin position="38"/>
        <end position="56"/>
    </location>
</feature>
<keyword evidence="4" id="KW-1185">Reference proteome</keyword>
<reference evidence="3" key="1">
    <citation type="journal article" date="2017" name="Nature">
        <title>The sunflower genome provides insights into oil metabolism, flowering and Asterid evolution.</title>
        <authorList>
            <person name="Badouin H."/>
            <person name="Gouzy J."/>
            <person name="Grassa C.J."/>
            <person name="Murat F."/>
            <person name="Staton S.E."/>
            <person name="Cottret L."/>
            <person name="Lelandais-Briere C."/>
            <person name="Owens G.L."/>
            <person name="Carrere S."/>
            <person name="Mayjonade B."/>
            <person name="Legrand L."/>
            <person name="Gill N."/>
            <person name="Kane N.C."/>
            <person name="Bowers J.E."/>
            <person name="Hubner S."/>
            <person name="Bellec A."/>
            <person name="Berard A."/>
            <person name="Berges H."/>
            <person name="Blanchet N."/>
            <person name="Boniface M.C."/>
            <person name="Brunel D."/>
            <person name="Catrice O."/>
            <person name="Chaidir N."/>
            <person name="Claudel C."/>
            <person name="Donnadieu C."/>
            <person name="Faraut T."/>
            <person name="Fievet G."/>
            <person name="Helmstetter N."/>
            <person name="King M."/>
            <person name="Knapp S.J."/>
            <person name="Lai Z."/>
            <person name="Le Paslier M.C."/>
            <person name="Lippi Y."/>
            <person name="Lorenzon L."/>
            <person name="Mandel J.R."/>
            <person name="Marage G."/>
            <person name="Marchand G."/>
            <person name="Marquand E."/>
            <person name="Bret-Mestries E."/>
            <person name="Morien E."/>
            <person name="Nambeesan S."/>
            <person name="Nguyen T."/>
            <person name="Pegot-Espagnet P."/>
            <person name="Pouilly N."/>
            <person name="Raftis F."/>
            <person name="Sallet E."/>
            <person name="Schiex T."/>
            <person name="Thomas J."/>
            <person name="Vandecasteele C."/>
            <person name="Vares D."/>
            <person name="Vear F."/>
            <person name="Vautrin S."/>
            <person name="Crespi M."/>
            <person name="Mangin B."/>
            <person name="Burke J.M."/>
            <person name="Salse J."/>
            <person name="Munos S."/>
            <person name="Vincourt P."/>
            <person name="Rieseberg L.H."/>
            <person name="Langlade N.B."/>
        </authorList>
    </citation>
    <scope>NUCLEOTIDE SEQUENCE</scope>
    <source>
        <tissue evidence="3">Leaves</tissue>
    </source>
</reference>
<keyword evidence="1" id="KW-1133">Transmembrane helix</keyword>
<sequence>MSFFFFFFFFFFFCEGVSLFNHKMNLLKGVGGGLDHSLWALHLFLTVHKLVCIRFFRVVSFDHMSNFST</sequence>
<accession>A0A9K3EGY1</accession>
<proteinExistence type="predicted"/>
<evidence type="ECO:0000256" key="1">
    <source>
        <dbReference type="SAM" id="Phobius"/>
    </source>
</evidence>
<evidence type="ECO:0000313" key="3">
    <source>
        <dbReference type="EMBL" id="KAF5772731.1"/>
    </source>
</evidence>
<reference evidence="3" key="2">
    <citation type="submission" date="2020-06" db="EMBL/GenBank/DDBJ databases">
        <title>Helianthus annuus Genome sequencing and assembly Release 2.</title>
        <authorList>
            <person name="Gouzy J."/>
            <person name="Langlade N."/>
            <person name="Munos S."/>
        </authorList>
    </citation>
    <scope>NUCLEOTIDE SEQUENCE</scope>
    <source>
        <tissue evidence="3">Leaves</tissue>
    </source>
</reference>
<gene>
    <name evidence="3" type="ORF">HanXRQr2_Chr13g0580641</name>
</gene>
<feature type="chain" id="PRO_5039921469" description="Secreted protein" evidence="2">
    <location>
        <begin position="20"/>
        <end position="69"/>
    </location>
</feature>
<protein>
    <recommendedName>
        <fullName evidence="5">Secreted protein</fullName>
    </recommendedName>
</protein>
<feature type="signal peptide" evidence="2">
    <location>
        <begin position="1"/>
        <end position="19"/>
    </location>
</feature>
<evidence type="ECO:0000256" key="2">
    <source>
        <dbReference type="SAM" id="SignalP"/>
    </source>
</evidence>
<dbReference type="Proteomes" id="UP000215914">
    <property type="component" value="Unassembled WGS sequence"/>
</dbReference>
<keyword evidence="1" id="KW-0812">Transmembrane</keyword>
<keyword evidence="2" id="KW-0732">Signal</keyword>
<organism evidence="3 4">
    <name type="scientific">Helianthus annuus</name>
    <name type="common">Common sunflower</name>
    <dbReference type="NCBI Taxonomy" id="4232"/>
    <lineage>
        <taxon>Eukaryota</taxon>
        <taxon>Viridiplantae</taxon>
        <taxon>Streptophyta</taxon>
        <taxon>Embryophyta</taxon>
        <taxon>Tracheophyta</taxon>
        <taxon>Spermatophyta</taxon>
        <taxon>Magnoliopsida</taxon>
        <taxon>eudicotyledons</taxon>
        <taxon>Gunneridae</taxon>
        <taxon>Pentapetalae</taxon>
        <taxon>asterids</taxon>
        <taxon>campanulids</taxon>
        <taxon>Asterales</taxon>
        <taxon>Asteraceae</taxon>
        <taxon>Asteroideae</taxon>
        <taxon>Heliantheae alliance</taxon>
        <taxon>Heliantheae</taxon>
        <taxon>Helianthus</taxon>
    </lineage>
</organism>
<dbReference type="Gramene" id="mRNA:HanXRQr2_Chr13g0580641">
    <property type="protein sequence ID" value="CDS:HanXRQr2_Chr13g0580641.1"/>
    <property type="gene ID" value="HanXRQr2_Chr13g0580641"/>
</dbReference>
<evidence type="ECO:0008006" key="5">
    <source>
        <dbReference type="Google" id="ProtNLM"/>
    </source>
</evidence>
<keyword evidence="1" id="KW-0472">Membrane</keyword>
<dbReference type="AlphaFoldDB" id="A0A9K3EGY1"/>
<comment type="caution">
    <text evidence="3">The sequence shown here is derived from an EMBL/GenBank/DDBJ whole genome shotgun (WGS) entry which is preliminary data.</text>
</comment>
<evidence type="ECO:0000313" key="4">
    <source>
        <dbReference type="Proteomes" id="UP000215914"/>
    </source>
</evidence>
<dbReference type="EMBL" id="MNCJ02000328">
    <property type="protein sequence ID" value="KAF5772731.1"/>
    <property type="molecule type" value="Genomic_DNA"/>
</dbReference>
<name>A0A9K3EGY1_HELAN</name>